<dbReference type="RefSeq" id="XP_727735.1">
    <property type="nucleotide sequence ID" value="XM_722642.1"/>
</dbReference>
<feature type="transmembrane region" description="Helical" evidence="1">
    <location>
        <begin position="148"/>
        <end position="169"/>
    </location>
</feature>
<reference evidence="2" key="2">
    <citation type="submission" date="2014-05" db="EMBL/GenBank/DDBJ databases">
        <authorList>
            <person name="Aslett A.Martin."/>
            <person name="De Silva Nishadi"/>
        </authorList>
    </citation>
    <scope>NUCLEOTIDE SEQUENCE</scope>
    <source>
        <strain evidence="2">YM</strain>
    </source>
</reference>
<name>A0A077YHN5_PLAYE</name>
<dbReference type="VEuPathDB" id="PlasmoDB:Py17XNL_001002329"/>
<reference evidence="4 5" key="1">
    <citation type="journal article" date="2014" name="BMC Biol.">
        <title>A comprehensive evaluation of rodent malaria parasite genomes and gene expression.</title>
        <authorList>
            <person name="Otto T.D."/>
            <person name="Bohme U."/>
            <person name="Jackson A.P."/>
            <person name="Hunt M."/>
            <person name="Franke-Fayard B."/>
            <person name="Hoeijmakers W.A."/>
            <person name="Religa A.A."/>
            <person name="Robertson L."/>
            <person name="Sanders M."/>
            <person name="Ogun S.A."/>
            <person name="Cunningham D."/>
            <person name="Erhart A."/>
            <person name="Billker O."/>
            <person name="Khan S.M."/>
            <person name="Stunnenberg H.G."/>
            <person name="Langhorne J."/>
            <person name="Holder A.A."/>
            <person name="Waters A.P."/>
            <person name="Newbold C.I."/>
            <person name="Pain A."/>
            <person name="Berriman M."/>
            <person name="Janse C.J."/>
        </authorList>
    </citation>
    <scope>NUCLEOTIDE SEQUENCE [LARGE SCALE GENOMIC DNA]</scope>
    <source>
        <strain evidence="3 4">17X</strain>
        <strain evidence="2 5">YM</strain>
    </source>
</reference>
<dbReference type="VEuPathDB" id="PlasmoDB:PYYM_1028800"/>
<evidence type="ECO:0000256" key="1">
    <source>
        <dbReference type="SAM" id="Phobius"/>
    </source>
</evidence>
<dbReference type="Proteomes" id="UP000072874">
    <property type="component" value="Chromosome 10"/>
</dbReference>
<keyword evidence="1" id="KW-0812">Transmembrane</keyword>
<feature type="transmembrane region" description="Helical" evidence="1">
    <location>
        <begin position="114"/>
        <end position="136"/>
    </location>
</feature>
<sequence>MGFQKLSVFFFILSYSIFCHLVWNGCYNIHSCSETEVHNSLYNTNKKIQSIKLGLQNNIKLSRRKTRGSKTAPCPILPKPIKSIFHFNWFRKSPDLFPISIQLYSMFDEKNNTLGFILLSSAIFTIIEWMYIIYLLSRLLWDGIVKPVFKIIYLIIFICVLMKISVMLLPYTKSYMSQDNYQYISSMVFSFYNITRKLYKDFGILINNAIKDDVGQCIYNRE</sequence>
<dbReference type="OMA" id="SIQLYSM"/>
<dbReference type="OrthoDB" id="369514at2759"/>
<proteinExistence type="predicted"/>
<keyword evidence="1" id="KW-1133">Transmembrane helix</keyword>
<dbReference type="KEGG" id="pyo:PY17X_1029100"/>
<reference evidence="3" key="4">
    <citation type="submission" date="2019-05" db="EMBL/GenBank/DDBJ databases">
        <authorList>
            <consortium name="Pathogen Informatics"/>
        </authorList>
    </citation>
    <scope>NUCLEOTIDE SEQUENCE</scope>
    <source>
        <strain evidence="3">17X</strain>
    </source>
</reference>
<keyword evidence="1" id="KW-0472">Membrane</keyword>
<evidence type="ECO:0000313" key="2">
    <source>
        <dbReference type="EMBL" id="CDU85121.1"/>
    </source>
</evidence>
<feature type="transmembrane region" description="Helical" evidence="1">
    <location>
        <begin position="6"/>
        <end position="23"/>
    </location>
</feature>
<gene>
    <name evidence="3" type="ORF">PY17X_1029100</name>
    <name evidence="2" type="ORF">PYYM_1028800</name>
</gene>
<dbReference type="GeneID" id="3854181"/>
<dbReference type="Proteomes" id="UP000072904">
    <property type="component" value="Chromosome 10"/>
</dbReference>
<accession>A0A077YHN5</accession>
<dbReference type="AlphaFoldDB" id="A0A077YHN5"/>
<organism evidence="2 5">
    <name type="scientific">Plasmodium yoelii</name>
    <dbReference type="NCBI Taxonomy" id="5861"/>
    <lineage>
        <taxon>Eukaryota</taxon>
        <taxon>Sar</taxon>
        <taxon>Alveolata</taxon>
        <taxon>Apicomplexa</taxon>
        <taxon>Aconoidasida</taxon>
        <taxon>Haemosporida</taxon>
        <taxon>Plasmodiidae</taxon>
        <taxon>Plasmodium</taxon>
        <taxon>Plasmodium (Vinckeia)</taxon>
    </lineage>
</organism>
<dbReference type="VEuPathDB" id="PlasmoDB:PY17X_1029100"/>
<reference evidence="3" key="3">
    <citation type="submission" date="2014-05" db="EMBL/GenBank/DDBJ databases">
        <authorList>
            <person name="Aslett M.A."/>
            <person name="De Silva N."/>
        </authorList>
    </citation>
    <scope>NUCLEOTIDE SEQUENCE</scope>
    <source>
        <strain evidence="3">17X</strain>
    </source>
</reference>
<dbReference type="EMBL" id="LK934638">
    <property type="protein sequence ID" value="CDU85121.1"/>
    <property type="molecule type" value="Genomic_DNA"/>
</dbReference>
<evidence type="ECO:0000313" key="5">
    <source>
        <dbReference type="Proteomes" id="UP000072904"/>
    </source>
</evidence>
<protein>
    <submittedName>
        <fullName evidence="2">Uncharacterized protein</fullName>
    </submittedName>
</protein>
<dbReference type="VEuPathDB" id="PlasmoDB:PY06969"/>
<evidence type="ECO:0000313" key="3">
    <source>
        <dbReference type="EMBL" id="VTZ79016.1"/>
    </source>
</evidence>
<evidence type="ECO:0000313" key="4">
    <source>
        <dbReference type="Proteomes" id="UP000072874"/>
    </source>
</evidence>
<dbReference type="EMBL" id="LM993664">
    <property type="protein sequence ID" value="VTZ79016.1"/>
    <property type="molecule type" value="Genomic_DNA"/>
</dbReference>